<name>A0A0L0F8J1_9EUKA</name>
<proteinExistence type="predicted"/>
<gene>
    <name evidence="1" type="ORF">SARC_14409</name>
</gene>
<keyword evidence="2" id="KW-1185">Reference proteome</keyword>
<evidence type="ECO:0000313" key="1">
    <source>
        <dbReference type="EMBL" id="KNC73032.1"/>
    </source>
</evidence>
<accession>A0A0L0F8J1</accession>
<dbReference type="GeneID" id="25914913"/>
<dbReference type="RefSeq" id="XP_014146934.1">
    <property type="nucleotide sequence ID" value="XM_014291459.1"/>
</dbReference>
<reference evidence="1 2" key="1">
    <citation type="submission" date="2011-02" db="EMBL/GenBank/DDBJ databases">
        <title>The Genome Sequence of Sphaeroforma arctica JP610.</title>
        <authorList>
            <consortium name="The Broad Institute Genome Sequencing Platform"/>
            <person name="Russ C."/>
            <person name="Cuomo C."/>
            <person name="Young S.K."/>
            <person name="Zeng Q."/>
            <person name="Gargeya S."/>
            <person name="Alvarado L."/>
            <person name="Berlin A."/>
            <person name="Chapman S.B."/>
            <person name="Chen Z."/>
            <person name="Freedman E."/>
            <person name="Gellesch M."/>
            <person name="Goldberg J."/>
            <person name="Griggs A."/>
            <person name="Gujja S."/>
            <person name="Heilman E."/>
            <person name="Heiman D."/>
            <person name="Howarth C."/>
            <person name="Mehta T."/>
            <person name="Neiman D."/>
            <person name="Pearson M."/>
            <person name="Roberts A."/>
            <person name="Saif S."/>
            <person name="Shea T."/>
            <person name="Shenoy N."/>
            <person name="Sisk P."/>
            <person name="Stolte C."/>
            <person name="Sykes S."/>
            <person name="White J."/>
            <person name="Yandava C."/>
            <person name="Burger G."/>
            <person name="Gray M.W."/>
            <person name="Holland P.W.H."/>
            <person name="King N."/>
            <person name="Lang F.B.F."/>
            <person name="Roger A.J."/>
            <person name="Ruiz-Trillo I."/>
            <person name="Haas B."/>
            <person name="Nusbaum C."/>
            <person name="Birren B."/>
        </authorList>
    </citation>
    <scope>NUCLEOTIDE SEQUENCE [LARGE SCALE GENOMIC DNA]</scope>
    <source>
        <strain evidence="1 2">JP610</strain>
    </source>
</reference>
<dbReference type="EMBL" id="KQ246184">
    <property type="protein sequence ID" value="KNC73032.1"/>
    <property type="molecule type" value="Genomic_DNA"/>
</dbReference>
<dbReference type="Proteomes" id="UP000054560">
    <property type="component" value="Unassembled WGS sequence"/>
</dbReference>
<feature type="non-terminal residue" evidence="1">
    <location>
        <position position="119"/>
    </location>
</feature>
<sequence length="119" mass="13305">MLEVPTSVYWSNTKPNNLGDGQYKYRIRSVQSPDGIDVVHRATIFTEGPGTNNSECYAEPESVLFNSDWIELPPNNGVSEEFIFTVPQDVRDKCGRDEGCYINVVGKDSEGNVGYYGKM</sequence>
<evidence type="ECO:0000313" key="2">
    <source>
        <dbReference type="Proteomes" id="UP000054560"/>
    </source>
</evidence>
<organism evidence="1 2">
    <name type="scientific">Sphaeroforma arctica JP610</name>
    <dbReference type="NCBI Taxonomy" id="667725"/>
    <lineage>
        <taxon>Eukaryota</taxon>
        <taxon>Ichthyosporea</taxon>
        <taxon>Ichthyophonida</taxon>
        <taxon>Sphaeroforma</taxon>
    </lineage>
</organism>
<dbReference type="AlphaFoldDB" id="A0A0L0F8J1"/>
<protein>
    <submittedName>
        <fullName evidence="1">Uncharacterized protein</fullName>
    </submittedName>
</protein>